<reference evidence="5 6" key="1">
    <citation type="submission" date="2019-11" db="EMBL/GenBank/DDBJ databases">
        <title>Complete genome sequence of Corynebacterium kalinowskii 1959, a novel Corynebacterium species isolated from soil of a small paddock in Vilsendorf, Germany.</title>
        <authorList>
            <person name="Schaffert L."/>
            <person name="Ruwe M."/>
            <person name="Milse J."/>
            <person name="Hanuschka K."/>
            <person name="Ortseifen V."/>
            <person name="Droste J."/>
            <person name="Brandt D."/>
            <person name="Schlueter L."/>
            <person name="Kutter Y."/>
            <person name="Vinke S."/>
            <person name="Viehoefer P."/>
            <person name="Jacob L."/>
            <person name="Luebke N.-C."/>
            <person name="Schulte-Berndt E."/>
            <person name="Hain C."/>
            <person name="Linder M."/>
            <person name="Schmidt P."/>
            <person name="Wollenschlaeger L."/>
            <person name="Luttermann T."/>
            <person name="Thieme E."/>
            <person name="Hassa J."/>
            <person name="Haak M."/>
            <person name="Wittchen M."/>
            <person name="Mentz A."/>
            <person name="Persicke M."/>
            <person name="Busche T."/>
            <person name="Ruckert C."/>
        </authorList>
    </citation>
    <scope>NUCLEOTIDE SEQUENCE [LARGE SCALE GENOMIC DNA]</scope>
    <source>
        <strain evidence="5 6">2039</strain>
    </source>
</reference>
<evidence type="ECO:0000313" key="5">
    <source>
        <dbReference type="EMBL" id="QGU07739.1"/>
    </source>
</evidence>
<dbReference type="AlphaFoldDB" id="A0A6B8VXD6"/>
<name>A0A6B8VXD6_9CORY</name>
<keyword evidence="3 4" id="KW-0418">Kinase</keyword>
<dbReference type="PIRSF" id="PIRSF006078">
    <property type="entry name" value="GlxK"/>
    <property type="match status" value="1"/>
</dbReference>
<dbReference type="Gene3D" id="3.90.1510.10">
    <property type="entry name" value="Glycerate kinase, domain 2"/>
    <property type="match status" value="1"/>
</dbReference>
<dbReference type="InterPro" id="IPR036129">
    <property type="entry name" value="Glycerate_kinase_sf"/>
</dbReference>
<dbReference type="EMBL" id="CP046455">
    <property type="protein sequence ID" value="QGU07739.1"/>
    <property type="molecule type" value="Genomic_DNA"/>
</dbReference>
<dbReference type="Proteomes" id="UP000424462">
    <property type="component" value="Chromosome"/>
</dbReference>
<dbReference type="RefSeq" id="WP_156231193.1">
    <property type="nucleotide sequence ID" value="NZ_CP046455.1"/>
</dbReference>
<dbReference type="Gene3D" id="3.40.50.10350">
    <property type="entry name" value="Glycerate kinase, domain 1"/>
    <property type="match status" value="1"/>
</dbReference>
<dbReference type="InterPro" id="IPR004381">
    <property type="entry name" value="Glycerate_kinase"/>
</dbReference>
<evidence type="ECO:0000256" key="1">
    <source>
        <dbReference type="ARBA" id="ARBA00006284"/>
    </source>
</evidence>
<keyword evidence="2 4" id="KW-0808">Transferase</keyword>
<accession>A0A6B8VXD6</accession>
<dbReference type="GO" id="GO:0031388">
    <property type="term" value="P:organic acid phosphorylation"/>
    <property type="evidence" value="ECO:0007669"/>
    <property type="project" value="UniProtKB-UniRule"/>
</dbReference>
<sequence>MSTDTPSIPEPLRILVAPDSFKGTATATQAAEYLAEGALSEDPGAEITLAPMADGGEGTADTFPGQRITLPTTDAAGRLTEATYVFDREAKTAYIDVAAASGLPAVADKPVPLTGDTYGTGVLIADAETRGAKRLVLCLGGSATVDGGTGILVALGAEPLNAAGFSLPKGGAALIDLDNIDTAQLNIRAAALEYILLTDVISPATGELGAAWVYGPQKGANPEEVKLLDAALTRLCEVTGVNPETPGTGAAGALPVGLLWLSTLLHGSSEHIHLLPGAPLIARIRGLEELIPASDLVITGEGALDEQSFQGKVVGTLAKLAENTPATLAVAAGKINTELPRGIIGAELIETQDVAEQLREAGARLVRDYRRMSTVQG</sequence>
<dbReference type="GO" id="GO:0008887">
    <property type="term" value="F:glycerate kinase activity"/>
    <property type="evidence" value="ECO:0007669"/>
    <property type="project" value="UniProtKB-UniRule"/>
</dbReference>
<keyword evidence="6" id="KW-1185">Reference proteome</keyword>
<dbReference type="NCBIfam" id="TIGR00045">
    <property type="entry name" value="glycerate kinase"/>
    <property type="match status" value="1"/>
</dbReference>
<proteinExistence type="inferred from homology"/>
<gene>
    <name evidence="5" type="primary">glxK</name>
    <name evidence="5" type="ORF">COCCU_09075</name>
</gene>
<organism evidence="5 6">
    <name type="scientific">Corynebacterium occultum</name>
    <dbReference type="NCBI Taxonomy" id="2675219"/>
    <lineage>
        <taxon>Bacteria</taxon>
        <taxon>Bacillati</taxon>
        <taxon>Actinomycetota</taxon>
        <taxon>Actinomycetes</taxon>
        <taxon>Mycobacteriales</taxon>
        <taxon>Corynebacteriaceae</taxon>
        <taxon>Corynebacterium</taxon>
    </lineage>
</organism>
<evidence type="ECO:0000256" key="4">
    <source>
        <dbReference type="PIRNR" id="PIRNR006078"/>
    </source>
</evidence>
<dbReference type="EC" id="2.7.1.31" evidence="5"/>
<dbReference type="InterPro" id="IPR018193">
    <property type="entry name" value="Glyc_kinase_flavodox-like_fold"/>
</dbReference>
<dbReference type="KEGG" id="cok:COCCU_09075"/>
<evidence type="ECO:0000256" key="2">
    <source>
        <dbReference type="ARBA" id="ARBA00022679"/>
    </source>
</evidence>
<dbReference type="Pfam" id="PF02595">
    <property type="entry name" value="Gly_kinase"/>
    <property type="match status" value="1"/>
</dbReference>
<dbReference type="InterPro" id="IPR018197">
    <property type="entry name" value="Glycerate_kinase_RE-like"/>
</dbReference>
<dbReference type="PANTHER" id="PTHR21599">
    <property type="entry name" value="GLYCERATE KINASE"/>
    <property type="match status" value="1"/>
</dbReference>
<protein>
    <submittedName>
        <fullName evidence="5">Glycerate kinase</fullName>
        <ecNumber evidence="5">2.7.1.31</ecNumber>
    </submittedName>
</protein>
<dbReference type="PANTHER" id="PTHR21599:SF0">
    <property type="entry name" value="GLYCERATE KINASE"/>
    <property type="match status" value="1"/>
</dbReference>
<comment type="similarity">
    <text evidence="1 4">Belongs to the glycerate kinase type-1 family.</text>
</comment>
<dbReference type="SUPFAM" id="SSF110738">
    <property type="entry name" value="Glycerate kinase I"/>
    <property type="match status" value="1"/>
</dbReference>
<evidence type="ECO:0000313" key="6">
    <source>
        <dbReference type="Proteomes" id="UP000424462"/>
    </source>
</evidence>
<evidence type="ECO:0000256" key="3">
    <source>
        <dbReference type="ARBA" id="ARBA00022777"/>
    </source>
</evidence>